<feature type="region of interest" description="Disordered" evidence="1">
    <location>
        <begin position="1"/>
        <end position="30"/>
    </location>
</feature>
<name>A0A1R3FVW8_9ROSI</name>
<feature type="region of interest" description="Disordered" evidence="1">
    <location>
        <begin position="183"/>
        <end position="202"/>
    </location>
</feature>
<dbReference type="EMBL" id="AWUE01024738">
    <property type="protein sequence ID" value="OMO49906.1"/>
    <property type="molecule type" value="Genomic_DNA"/>
</dbReference>
<accession>A0A1R3FVW8</accession>
<evidence type="ECO:0000313" key="3">
    <source>
        <dbReference type="Proteomes" id="UP000187203"/>
    </source>
</evidence>
<evidence type="ECO:0000313" key="2">
    <source>
        <dbReference type="EMBL" id="OMO49906.1"/>
    </source>
</evidence>
<gene>
    <name evidence="2" type="ORF">COLO4_38304</name>
</gene>
<keyword evidence="3" id="KW-1185">Reference proteome</keyword>
<organism evidence="2 3">
    <name type="scientific">Corchorus olitorius</name>
    <dbReference type="NCBI Taxonomy" id="93759"/>
    <lineage>
        <taxon>Eukaryota</taxon>
        <taxon>Viridiplantae</taxon>
        <taxon>Streptophyta</taxon>
        <taxon>Embryophyta</taxon>
        <taxon>Tracheophyta</taxon>
        <taxon>Spermatophyta</taxon>
        <taxon>Magnoliopsida</taxon>
        <taxon>eudicotyledons</taxon>
        <taxon>Gunneridae</taxon>
        <taxon>Pentapetalae</taxon>
        <taxon>rosids</taxon>
        <taxon>malvids</taxon>
        <taxon>Malvales</taxon>
        <taxon>Malvaceae</taxon>
        <taxon>Grewioideae</taxon>
        <taxon>Apeibeae</taxon>
        <taxon>Corchorus</taxon>
    </lineage>
</organism>
<evidence type="ECO:0000256" key="1">
    <source>
        <dbReference type="SAM" id="MobiDB-lite"/>
    </source>
</evidence>
<protein>
    <submittedName>
        <fullName evidence="2">Uncharacterized protein</fullName>
    </submittedName>
</protein>
<sequence length="350" mass="37678">MEPEIYSPCEDSADGNSLCPGSVPTTPAPQKRLRRMSVCPPSSPAPLKVRRICGSSTRAPVDQCSTYAPPLVQSGCTTWSNSDPALFSTEHPFVDVPILSDLDISTPVFVTSYFPHMVCEGDGPSDPKTRQSCAAFETSGLVDVPIQFSVLDYAYLRSSSSTSPGGTPRLNEASGTIGMVRLRHGRKAGPRQVRPRFFDSSLRNPSADDIDLASAHPILSQIHDSPDVSVHRVSNNDDPDLKSSVSSDGLGASSFVGLASGHKRTCYEPTRFGAPDVVCPNCGAYMWIDESVSRGSRARAPVFTLCCKQGKVSLPARRATPPYLDSLMDPNGGPLSIHFRANIRLYNSLF</sequence>
<dbReference type="STRING" id="93759.A0A1R3FVW8"/>
<dbReference type="AlphaFoldDB" id="A0A1R3FVW8"/>
<comment type="caution">
    <text evidence="2">The sequence shown here is derived from an EMBL/GenBank/DDBJ whole genome shotgun (WGS) entry which is preliminary data.</text>
</comment>
<reference evidence="3" key="1">
    <citation type="submission" date="2013-09" db="EMBL/GenBank/DDBJ databases">
        <title>Corchorus olitorius genome sequencing.</title>
        <authorList>
            <person name="Alam M."/>
            <person name="Haque M.S."/>
            <person name="Islam M.S."/>
            <person name="Emdad E.M."/>
            <person name="Islam M.M."/>
            <person name="Ahmed B."/>
            <person name="Halim A."/>
            <person name="Hossen Q.M.M."/>
            <person name="Hossain M.Z."/>
            <person name="Ahmed R."/>
            <person name="Khan M.M."/>
            <person name="Islam R."/>
            <person name="Rashid M.M."/>
            <person name="Khan S.A."/>
            <person name="Rahman M.S."/>
            <person name="Alam M."/>
            <person name="Yahiya A.S."/>
            <person name="Khan M.S."/>
            <person name="Azam M.S."/>
            <person name="Haque T."/>
            <person name="Lashkar M.Z.H."/>
            <person name="Akhand A.I."/>
            <person name="Morshed G."/>
            <person name="Roy S."/>
            <person name="Uddin K.S."/>
            <person name="Rabeya T."/>
            <person name="Hossain A.S."/>
            <person name="Chowdhury A."/>
            <person name="Snigdha A.R."/>
            <person name="Mortoza M.S."/>
            <person name="Matin S.A."/>
            <person name="Hoque S.M.E."/>
            <person name="Islam M.K."/>
            <person name="Roy D.K."/>
            <person name="Haider R."/>
            <person name="Moosa M.M."/>
            <person name="Elias S.M."/>
            <person name="Hasan A.M."/>
            <person name="Jahan S."/>
            <person name="Shafiuddin M."/>
            <person name="Mahmood N."/>
            <person name="Shommy N.S."/>
        </authorList>
    </citation>
    <scope>NUCLEOTIDE SEQUENCE [LARGE SCALE GENOMIC DNA]</scope>
    <source>
        <strain evidence="3">cv. O-4</strain>
    </source>
</reference>
<proteinExistence type="predicted"/>
<feature type="region of interest" description="Disordered" evidence="1">
    <location>
        <begin position="224"/>
        <end position="246"/>
    </location>
</feature>
<dbReference type="Proteomes" id="UP000187203">
    <property type="component" value="Unassembled WGS sequence"/>
</dbReference>